<keyword evidence="4" id="KW-1185">Reference proteome</keyword>
<dbReference type="Pfam" id="PF02671">
    <property type="entry name" value="PAH"/>
    <property type="match status" value="3"/>
</dbReference>
<comment type="subcellular location">
    <subcellularLocation>
        <location evidence="1 3">Nucleus</location>
    </subcellularLocation>
</comment>
<name>A0ABM3HSU7_9MYRT</name>
<keyword evidence="2 3" id="KW-0539">Nucleus</keyword>
<gene>
    <name evidence="5" type="primary">LOC125316186</name>
</gene>
<dbReference type="PANTHER" id="PTHR12346">
    <property type="entry name" value="SIN3B-RELATED"/>
    <property type="match status" value="1"/>
</dbReference>
<protein>
    <submittedName>
        <fullName evidence="5">Paired amphipathic helix protein Sin3-like 2</fullName>
    </submittedName>
</protein>
<organism evidence="4 5">
    <name type="scientific">Rhodamnia argentea</name>
    <dbReference type="NCBI Taxonomy" id="178133"/>
    <lineage>
        <taxon>Eukaryota</taxon>
        <taxon>Viridiplantae</taxon>
        <taxon>Streptophyta</taxon>
        <taxon>Embryophyta</taxon>
        <taxon>Tracheophyta</taxon>
        <taxon>Spermatophyta</taxon>
        <taxon>Magnoliopsida</taxon>
        <taxon>eudicotyledons</taxon>
        <taxon>Gunneridae</taxon>
        <taxon>Pentapetalae</taxon>
        <taxon>rosids</taxon>
        <taxon>malvids</taxon>
        <taxon>Myrtales</taxon>
        <taxon>Myrtaceae</taxon>
        <taxon>Myrtoideae</taxon>
        <taxon>Myrteae</taxon>
        <taxon>Australasian group</taxon>
        <taxon>Rhodamnia</taxon>
    </lineage>
</organism>
<evidence type="ECO:0000256" key="2">
    <source>
        <dbReference type="ARBA" id="ARBA00023242"/>
    </source>
</evidence>
<sequence>MEWTEPTEIGLPILKLRMKLPYGQSQVTGTGGSASQKLTNDALTYLREVKDMFQDQREKYDIFLEVLRDFKAQRTDITGVIARVKELFKGHSKLILGFNAFLPKGFEISLSPDEKKNVEFEEAISFVNKIKVANLFGDHQDLLEEFTKFLPDNSATASAHRLRQYHRKNIWREQEMLFILHVEKSESFYRQYYLCQSCSMDNPKGERRRRRMYSVQETDIHSSVNRYKKSHGKNKGIIHRREENVYLSFLDALNSYRHGINPFRAVYHEFAGLFAGQPDLFEEFKRFLPESFQDQEELSSLTTLTSHGSQMDKTRRDWIADPQAEDEVTVDCPDLHSNEEIMKVHEGEMKPFEGHVLLKISAIYSVLAGLVFLVAL</sequence>
<dbReference type="InterPro" id="IPR039774">
    <property type="entry name" value="Sin3-like"/>
</dbReference>
<dbReference type="Proteomes" id="UP000827889">
    <property type="component" value="Chromosome 8"/>
</dbReference>
<dbReference type="GeneID" id="125316186"/>
<dbReference type="PANTHER" id="PTHR12346:SF8">
    <property type="entry name" value="PAIRED AMPHIPATHIC HELIX PROTEIN SIN3-LIKE 2"/>
    <property type="match status" value="1"/>
</dbReference>
<dbReference type="RefSeq" id="XP_048139670.1">
    <property type="nucleotide sequence ID" value="XM_048283713.1"/>
</dbReference>
<dbReference type="Gene3D" id="1.20.1160.11">
    <property type="entry name" value="Paired amphipathic helix"/>
    <property type="match status" value="3"/>
</dbReference>
<dbReference type="InterPro" id="IPR003822">
    <property type="entry name" value="PAH"/>
</dbReference>
<evidence type="ECO:0000313" key="4">
    <source>
        <dbReference type="Proteomes" id="UP000827889"/>
    </source>
</evidence>
<reference evidence="5" key="1">
    <citation type="submission" date="2025-08" db="UniProtKB">
        <authorList>
            <consortium name="RefSeq"/>
        </authorList>
    </citation>
    <scope>IDENTIFICATION</scope>
    <source>
        <tissue evidence="5">Leaf</tissue>
    </source>
</reference>
<evidence type="ECO:0000256" key="1">
    <source>
        <dbReference type="ARBA" id="ARBA00004123"/>
    </source>
</evidence>
<evidence type="ECO:0000313" key="5">
    <source>
        <dbReference type="RefSeq" id="XP_048139670.1"/>
    </source>
</evidence>
<dbReference type="PROSITE" id="PS51477">
    <property type="entry name" value="PAH"/>
    <property type="match status" value="2"/>
</dbReference>
<accession>A0ABM3HSU7</accession>
<dbReference type="InterPro" id="IPR036600">
    <property type="entry name" value="PAH_sf"/>
</dbReference>
<evidence type="ECO:0000256" key="3">
    <source>
        <dbReference type="PROSITE-ProRule" id="PRU00810"/>
    </source>
</evidence>
<proteinExistence type="predicted"/>
<dbReference type="SUPFAM" id="SSF47762">
    <property type="entry name" value="PAH2 domain"/>
    <property type="match status" value="3"/>
</dbReference>